<evidence type="ECO:0000256" key="1">
    <source>
        <dbReference type="HAMAP-Rule" id="MF_02215"/>
    </source>
</evidence>
<dbReference type="RefSeq" id="WP_055449724.1">
    <property type="nucleotide sequence ID" value="NZ_CYHF01000002.1"/>
</dbReference>
<comment type="function">
    <text evidence="1">Required for ubiquinone (coenzyme Q) biosynthesis. Binds hydrophobic ubiquinone biosynthetic intermediates via its SCP2 domain and is essential for the stability of the Ubi complex. May constitute a docking platform where Ubi enzymes assemble and access their SCP2-bound polyprenyl substrates.</text>
</comment>
<keyword evidence="3" id="KW-0830">Ubiquinone</keyword>
<dbReference type="AlphaFoldDB" id="A0A0K6HVR4"/>
<dbReference type="GO" id="GO:0006744">
    <property type="term" value="P:ubiquinone biosynthetic process"/>
    <property type="evidence" value="ECO:0007669"/>
    <property type="project" value="UniProtKB-UniRule"/>
</dbReference>
<dbReference type="InterPro" id="IPR038989">
    <property type="entry name" value="UbiJ"/>
</dbReference>
<dbReference type="OrthoDB" id="8525483at2"/>
<dbReference type="Proteomes" id="UP000183649">
    <property type="component" value="Unassembled WGS sequence"/>
</dbReference>
<reference evidence="4" key="1">
    <citation type="submission" date="2015-08" db="EMBL/GenBank/DDBJ databases">
        <authorList>
            <person name="Varghese N."/>
        </authorList>
    </citation>
    <scope>NUCLEOTIDE SEQUENCE [LARGE SCALE GENOMIC DNA]</scope>
    <source>
        <strain evidence="4">DSM 18181</strain>
    </source>
</reference>
<dbReference type="PANTHER" id="PTHR38693:SF1">
    <property type="entry name" value="UBIQUINONE BIOSYNTHESIS ACCESSORY FACTOR UBIJ"/>
    <property type="match status" value="1"/>
</dbReference>
<keyword evidence="1" id="KW-0963">Cytoplasm</keyword>
<keyword evidence="2" id="KW-0175">Coiled coil</keyword>
<evidence type="ECO:0000313" key="4">
    <source>
        <dbReference type="Proteomes" id="UP000183649"/>
    </source>
</evidence>
<protein>
    <recommendedName>
        <fullName evidence="1">Ubiquinone biosynthesis accessory factor UbiJ</fullName>
    </recommendedName>
</protein>
<comment type="subcellular location">
    <subcellularLocation>
        <location evidence="1">Cytoplasm</location>
    </subcellularLocation>
</comment>
<dbReference type="PANTHER" id="PTHR38693">
    <property type="entry name" value="UBIQUINONE BIOSYNTHESIS PROTEIN UBIJ"/>
    <property type="match status" value="1"/>
</dbReference>
<dbReference type="GO" id="GO:0005737">
    <property type="term" value="C:cytoplasm"/>
    <property type="evidence" value="ECO:0007669"/>
    <property type="project" value="UniProtKB-SubCell"/>
</dbReference>
<accession>A0A0K6HVR4</accession>
<keyword evidence="1" id="KW-0831">Ubiquinone biosynthesis</keyword>
<dbReference type="EMBL" id="CYHF01000002">
    <property type="protein sequence ID" value="CUA94931.1"/>
    <property type="molecule type" value="Genomic_DNA"/>
</dbReference>
<keyword evidence="4" id="KW-1185">Reference proteome</keyword>
<name>A0A0K6HVR4_9BURK</name>
<evidence type="ECO:0000313" key="3">
    <source>
        <dbReference type="EMBL" id="CUA94931.1"/>
    </source>
</evidence>
<dbReference type="HAMAP" id="MF_02215">
    <property type="entry name" value="UbiJ"/>
    <property type="match status" value="1"/>
</dbReference>
<gene>
    <name evidence="1" type="primary">ubiJ</name>
    <name evidence="3" type="ORF">Ga0061069_102271</name>
</gene>
<dbReference type="STRING" id="339866.GCA_001418255_00795"/>
<comment type="pathway">
    <text evidence="1">Cofactor biosynthesis; ubiquinone biosynthesis.</text>
</comment>
<comment type="similarity">
    <text evidence="1">Belongs to the UbiJ family.</text>
</comment>
<proteinExistence type="inferred from homology"/>
<evidence type="ECO:0000256" key="2">
    <source>
        <dbReference type="SAM" id="Coils"/>
    </source>
</evidence>
<organism evidence="3 4">
    <name type="scientific">Thiomonas bhubaneswarensis</name>
    <dbReference type="NCBI Taxonomy" id="339866"/>
    <lineage>
        <taxon>Bacteria</taxon>
        <taxon>Pseudomonadati</taxon>
        <taxon>Pseudomonadota</taxon>
        <taxon>Betaproteobacteria</taxon>
        <taxon>Burkholderiales</taxon>
        <taxon>Thiomonas</taxon>
    </lineage>
</organism>
<sequence length="215" mass="23720">MSEAQTLIPDRAQLARRLQQLVPPAINHLLAADPQAQGKLRGHAGKTLVFSALGVDMPWEIEAGGLLQAASQSALTPDEASLHIAVDLDAVRDAIARRAPLNLSGARLRGDAELAQTLSWLMAHVRWDVEDDLAAIVGDIPAHRIVQTGQAAVKQGQQAWERAHDRAREWFAAEPRALVSRSEWAQQQEAVRDLRDRAARLEKRLALLRQQFGIR</sequence>
<dbReference type="UniPathway" id="UPA00232"/>
<feature type="coiled-coil region" evidence="2">
    <location>
        <begin position="184"/>
        <end position="211"/>
    </location>
</feature>